<organism evidence="8 9">
    <name type="scientific">Clostridium sardiniense</name>
    <name type="common">Clostridium absonum</name>
    <dbReference type="NCBI Taxonomy" id="29369"/>
    <lineage>
        <taxon>Bacteria</taxon>
        <taxon>Bacillati</taxon>
        <taxon>Bacillota</taxon>
        <taxon>Clostridia</taxon>
        <taxon>Eubacteriales</taxon>
        <taxon>Clostridiaceae</taxon>
        <taxon>Clostridium</taxon>
    </lineage>
</organism>
<gene>
    <name evidence="8" type="ORF">K5V21_16300</name>
</gene>
<dbReference type="Pfam" id="PF03773">
    <property type="entry name" value="ArsP_1"/>
    <property type="match status" value="1"/>
</dbReference>
<comment type="subcellular location">
    <subcellularLocation>
        <location evidence="1">Cell membrane</location>
        <topology evidence="1">Multi-pass membrane protein</topology>
    </subcellularLocation>
</comment>
<evidence type="ECO:0000256" key="5">
    <source>
        <dbReference type="ARBA" id="ARBA00022989"/>
    </source>
</evidence>
<evidence type="ECO:0000313" key="8">
    <source>
        <dbReference type="EMBL" id="MBY0757007.1"/>
    </source>
</evidence>
<dbReference type="InterPro" id="IPR005524">
    <property type="entry name" value="DUF318"/>
</dbReference>
<dbReference type="RefSeq" id="WP_221862182.1">
    <property type="nucleotide sequence ID" value="NZ_JAIKTU010000015.1"/>
</dbReference>
<dbReference type="Proteomes" id="UP001299068">
    <property type="component" value="Unassembled WGS sequence"/>
</dbReference>
<feature type="transmembrane region" description="Helical" evidence="7">
    <location>
        <begin position="76"/>
        <end position="96"/>
    </location>
</feature>
<proteinExistence type="inferred from homology"/>
<feature type="transmembrane region" description="Helical" evidence="7">
    <location>
        <begin position="12"/>
        <end position="31"/>
    </location>
</feature>
<dbReference type="EMBL" id="JAIKTU010000015">
    <property type="protein sequence ID" value="MBY0757007.1"/>
    <property type="molecule type" value="Genomic_DNA"/>
</dbReference>
<keyword evidence="9" id="KW-1185">Reference proteome</keyword>
<evidence type="ECO:0000256" key="7">
    <source>
        <dbReference type="SAM" id="Phobius"/>
    </source>
</evidence>
<feature type="transmembrane region" description="Helical" evidence="7">
    <location>
        <begin position="147"/>
        <end position="165"/>
    </location>
</feature>
<reference evidence="8 9" key="1">
    <citation type="journal article" date="2021" name="Cell Host Microbe">
        <title>in vivo commensal control of Clostridioides difficile virulence.</title>
        <authorList>
            <person name="Girinathan B.P."/>
            <person name="Dibenedetto N."/>
            <person name="Worley J.N."/>
            <person name="Peltier J."/>
            <person name="Arrieta-Ortiz M.L."/>
            <person name="Rupa Christinal Immanuel S."/>
            <person name="Lavin R."/>
            <person name="Delaney M.L."/>
            <person name="Cummins C."/>
            <person name="Hoffmann M."/>
            <person name="Luo Y."/>
            <person name="Gonzalez-Escalona N."/>
            <person name="Allard M."/>
            <person name="Onderdonk A.B."/>
            <person name="Gerber G.K."/>
            <person name="Sonenshein A.L."/>
            <person name="Baliga N."/>
            <person name="Dupuy B."/>
            <person name="Bry L."/>
        </authorList>
    </citation>
    <scope>NUCLEOTIDE SEQUENCE [LARGE SCALE GENOMIC DNA]</scope>
    <source>
        <strain evidence="8 9">DSM 599</strain>
    </source>
</reference>
<comment type="caution">
    <text evidence="8">The sequence shown here is derived from an EMBL/GenBank/DDBJ whole genome shotgun (WGS) entry which is preliminary data.</text>
</comment>
<evidence type="ECO:0000256" key="3">
    <source>
        <dbReference type="ARBA" id="ARBA00022475"/>
    </source>
</evidence>
<protein>
    <submittedName>
        <fullName evidence="8">Permease</fullName>
    </submittedName>
</protein>
<name>A0ABS7L2T9_CLOSR</name>
<keyword evidence="5 7" id="KW-1133">Transmembrane helix</keyword>
<feature type="transmembrane region" description="Helical" evidence="7">
    <location>
        <begin position="43"/>
        <end position="64"/>
    </location>
</feature>
<evidence type="ECO:0000256" key="1">
    <source>
        <dbReference type="ARBA" id="ARBA00004651"/>
    </source>
</evidence>
<keyword evidence="3" id="KW-1003">Cell membrane</keyword>
<evidence type="ECO:0000256" key="2">
    <source>
        <dbReference type="ARBA" id="ARBA00006386"/>
    </source>
</evidence>
<sequence>MKTLYKIAKRYSFFLILLFVLFVLFFTNYSIAVNTFKSAKSSFLQMLSVLPPIMILLGLMDVWLPRETLVKYMGDNSGILGVFFSMLLGSLAAGPMYAAFPFTALLLKKGAKFSNIIIFMNSWCVTKISTLLFEVSSLGFKFTFIRLLIDIPGVILMGYLVYYFMDKKSLENVYSNLLL</sequence>
<keyword evidence="6 7" id="KW-0472">Membrane</keyword>
<accession>A0ABS7L2T9</accession>
<evidence type="ECO:0000313" key="9">
    <source>
        <dbReference type="Proteomes" id="UP001299068"/>
    </source>
</evidence>
<evidence type="ECO:0000256" key="6">
    <source>
        <dbReference type="ARBA" id="ARBA00023136"/>
    </source>
</evidence>
<keyword evidence="4 7" id="KW-0812">Transmembrane</keyword>
<comment type="similarity">
    <text evidence="2">Belongs to the UPF0718 family.</text>
</comment>
<evidence type="ECO:0000256" key="4">
    <source>
        <dbReference type="ARBA" id="ARBA00022692"/>
    </source>
</evidence>